<evidence type="ECO:0000256" key="10">
    <source>
        <dbReference type="ARBA" id="ARBA00076996"/>
    </source>
</evidence>
<evidence type="ECO:0000313" key="15">
    <source>
        <dbReference type="Proteomes" id="UP000294692"/>
    </source>
</evidence>
<evidence type="ECO:0000256" key="7">
    <source>
        <dbReference type="ARBA" id="ARBA00023027"/>
    </source>
</evidence>
<evidence type="ECO:0000256" key="8">
    <source>
        <dbReference type="ARBA" id="ARBA00048202"/>
    </source>
</evidence>
<keyword evidence="6" id="KW-1278">Translocase</keyword>
<dbReference type="Proteomes" id="UP000294692">
    <property type="component" value="Unassembled WGS sequence"/>
</dbReference>
<evidence type="ECO:0000259" key="13">
    <source>
        <dbReference type="SMART" id="SM01003"/>
    </source>
</evidence>
<dbReference type="AlphaFoldDB" id="A0A4R3VG39"/>
<comment type="catalytic activity">
    <reaction evidence="8">
        <text>NAD(+) + NADPH + H(+)(in) = NADH + NADP(+) + H(+)(out)</text>
        <dbReference type="Rhea" id="RHEA:47992"/>
        <dbReference type="ChEBI" id="CHEBI:15378"/>
        <dbReference type="ChEBI" id="CHEBI:57540"/>
        <dbReference type="ChEBI" id="CHEBI:57783"/>
        <dbReference type="ChEBI" id="CHEBI:57945"/>
        <dbReference type="ChEBI" id="CHEBI:58349"/>
        <dbReference type="EC" id="7.1.1.1"/>
    </reaction>
</comment>
<name>A0A4R3VG39_9BURK</name>
<evidence type="ECO:0000256" key="2">
    <source>
        <dbReference type="ARBA" id="ARBA00005689"/>
    </source>
</evidence>
<dbReference type="CDD" id="cd05304">
    <property type="entry name" value="Rubrum_tdh"/>
    <property type="match status" value="1"/>
</dbReference>
<evidence type="ECO:0000256" key="3">
    <source>
        <dbReference type="ARBA" id="ARBA00012943"/>
    </source>
</evidence>
<dbReference type="Pfam" id="PF05222">
    <property type="entry name" value="AlaDh_PNT_N"/>
    <property type="match status" value="1"/>
</dbReference>
<dbReference type="OrthoDB" id="9804592at2"/>
<reference evidence="14 15" key="1">
    <citation type="submission" date="2019-03" db="EMBL/GenBank/DDBJ databases">
        <title>Genomic Encyclopedia of Type Strains, Phase IV (KMG-IV): sequencing the most valuable type-strain genomes for metagenomic binning, comparative biology and taxonomic classification.</title>
        <authorList>
            <person name="Goeker M."/>
        </authorList>
    </citation>
    <scope>NUCLEOTIDE SEQUENCE [LARGE SCALE GENOMIC DNA]</scope>
    <source>
        <strain evidence="14 15">DSM 100048</strain>
    </source>
</reference>
<keyword evidence="7" id="KW-0520">NAD</keyword>
<dbReference type="GO" id="GO:0006740">
    <property type="term" value="P:NADPH regeneration"/>
    <property type="evidence" value="ECO:0007669"/>
    <property type="project" value="TreeGrafter"/>
</dbReference>
<dbReference type="PANTHER" id="PTHR10160">
    <property type="entry name" value="NAD(P) TRANSHYDROGENASE"/>
    <property type="match status" value="1"/>
</dbReference>
<organism evidence="14 15">
    <name type="scientific">Paracandidimonas soli</name>
    <dbReference type="NCBI Taxonomy" id="1917182"/>
    <lineage>
        <taxon>Bacteria</taxon>
        <taxon>Pseudomonadati</taxon>
        <taxon>Pseudomonadota</taxon>
        <taxon>Betaproteobacteria</taxon>
        <taxon>Burkholderiales</taxon>
        <taxon>Alcaligenaceae</taxon>
        <taxon>Paracandidimonas</taxon>
    </lineage>
</organism>
<dbReference type="InterPro" id="IPR036291">
    <property type="entry name" value="NAD(P)-bd_dom_sf"/>
</dbReference>
<evidence type="ECO:0000256" key="5">
    <source>
        <dbReference type="ARBA" id="ARBA00022857"/>
    </source>
</evidence>
<dbReference type="InterPro" id="IPR007698">
    <property type="entry name" value="AlaDH/PNT_NAD(H)-bd"/>
</dbReference>
<dbReference type="NCBIfam" id="NF006942">
    <property type="entry name" value="PRK09424.1"/>
    <property type="match status" value="1"/>
</dbReference>
<dbReference type="EC" id="7.1.1.1" evidence="3"/>
<sequence>MLIGIPRETAPGETRVAATPETVKKYIAAKHTVLVERDAGLAARYTNEAYEQAGAQLVDTAQALGAELVLKVRAPSQGELPAMKSGAALVGMLDPFNAEGLAALAQAGLTSFALEAAPRTTRAQSLDVLSSQANLAGYKAVLLAANHYGRLLPMMMTAAGTLKAARVVVLGTGVAGLQAIATARRLGAVVEASDVRPAAKEQVESLGAKFIDVPFETDEEREIAQGVGGYARPMPAAWMARQAVLVSERCKQADIVISTALIPGRPAPTLISEETVQGMKPGSVIVDLAVERGGNCPLSEKDKIVEKHGVTLVGLSNLPALLATDASALYARNVLDFLKLITDADGKLAIRQDDDIVAACLVTADGKVTRSA</sequence>
<dbReference type="SMART" id="SM01002">
    <property type="entry name" value="AlaDh_PNT_C"/>
    <property type="match status" value="1"/>
</dbReference>
<dbReference type="InterPro" id="IPR007886">
    <property type="entry name" value="AlaDH/PNT_N"/>
</dbReference>
<dbReference type="GO" id="GO:0005886">
    <property type="term" value="C:plasma membrane"/>
    <property type="evidence" value="ECO:0007669"/>
    <property type="project" value="TreeGrafter"/>
</dbReference>
<keyword evidence="4" id="KW-0547">Nucleotide-binding</keyword>
<evidence type="ECO:0000256" key="6">
    <source>
        <dbReference type="ARBA" id="ARBA00022967"/>
    </source>
</evidence>
<dbReference type="RefSeq" id="WP_132473447.1">
    <property type="nucleotide sequence ID" value="NZ_JBEBWM010000043.1"/>
</dbReference>
<dbReference type="PANTHER" id="PTHR10160:SF19">
    <property type="entry name" value="PROTON-TRANSLOCATING NAD(P)(+) TRANSHYDROGENASE"/>
    <property type="match status" value="1"/>
</dbReference>
<keyword evidence="15" id="KW-1185">Reference proteome</keyword>
<comment type="function">
    <text evidence="1">The transhydrogenation between NADH and NADP is coupled to respiration and ATP hydrolysis and functions as a proton pump across the membrane.</text>
</comment>
<dbReference type="Gene3D" id="3.40.50.720">
    <property type="entry name" value="NAD(P)-binding Rossmann-like Domain"/>
    <property type="match status" value="2"/>
</dbReference>
<dbReference type="SUPFAM" id="SSF51735">
    <property type="entry name" value="NAD(P)-binding Rossmann-fold domains"/>
    <property type="match status" value="1"/>
</dbReference>
<proteinExistence type="inferred from homology"/>
<gene>
    <name evidence="14" type="ORF">EV686_101675</name>
</gene>
<evidence type="ECO:0000256" key="4">
    <source>
        <dbReference type="ARBA" id="ARBA00022741"/>
    </source>
</evidence>
<dbReference type="FunFam" id="3.40.50.720:FF:000188">
    <property type="entry name" value="NAD(P) transhydrogenase alpha subunit 1"/>
    <property type="match status" value="1"/>
</dbReference>
<evidence type="ECO:0000256" key="11">
    <source>
        <dbReference type="ARBA" id="ARBA00084087"/>
    </source>
</evidence>
<accession>A0A4R3VG39</accession>
<feature type="domain" description="Alanine dehydrogenase/pyridine nucleotide transhydrogenase NAD(H)-binding" evidence="12">
    <location>
        <begin position="145"/>
        <end position="314"/>
    </location>
</feature>
<dbReference type="SUPFAM" id="SSF52283">
    <property type="entry name" value="Formate/glycerate dehydrogenase catalytic domain-like"/>
    <property type="match status" value="1"/>
</dbReference>
<evidence type="ECO:0000313" key="14">
    <source>
        <dbReference type="EMBL" id="TCV03211.1"/>
    </source>
</evidence>
<protein>
    <recommendedName>
        <fullName evidence="9">NAD(P) transhydrogenase subunit alpha part 1</fullName>
        <ecNumber evidence="3">7.1.1.1</ecNumber>
    </recommendedName>
    <alternativeName>
        <fullName evidence="11">Nicotinamide nucleotide transhydrogenase subunit alpha 1</fullName>
    </alternativeName>
    <alternativeName>
        <fullName evidence="10">Pyridine nucleotide transhydrogenase subunit alpha 1</fullName>
    </alternativeName>
</protein>
<dbReference type="EMBL" id="SMBX01000001">
    <property type="protein sequence ID" value="TCV03211.1"/>
    <property type="molecule type" value="Genomic_DNA"/>
</dbReference>
<comment type="similarity">
    <text evidence="2">Belongs to the AlaDH/PNT family.</text>
</comment>
<keyword evidence="5" id="KW-0521">NADP</keyword>
<dbReference type="GO" id="GO:0008750">
    <property type="term" value="F:proton-translocating NAD(P)+ transhydrogenase activity"/>
    <property type="evidence" value="ECO:0007669"/>
    <property type="project" value="UniProtKB-EC"/>
</dbReference>
<dbReference type="Pfam" id="PF01262">
    <property type="entry name" value="AlaDh_PNT_C"/>
    <property type="match status" value="1"/>
</dbReference>
<comment type="caution">
    <text evidence="14">The sequence shown here is derived from an EMBL/GenBank/DDBJ whole genome shotgun (WGS) entry which is preliminary data.</text>
</comment>
<dbReference type="SMART" id="SM01003">
    <property type="entry name" value="AlaDh_PNT_N"/>
    <property type="match status" value="1"/>
</dbReference>
<evidence type="ECO:0000256" key="9">
    <source>
        <dbReference type="ARBA" id="ARBA00071353"/>
    </source>
</evidence>
<feature type="domain" description="Alanine dehydrogenase/pyridine nucleotide transhydrogenase N-terminal" evidence="13">
    <location>
        <begin position="4"/>
        <end position="136"/>
    </location>
</feature>
<evidence type="ECO:0000256" key="1">
    <source>
        <dbReference type="ARBA" id="ARBA00003943"/>
    </source>
</evidence>
<dbReference type="GO" id="GO:0050661">
    <property type="term" value="F:NADP binding"/>
    <property type="evidence" value="ECO:0007669"/>
    <property type="project" value="TreeGrafter"/>
</dbReference>
<evidence type="ECO:0000259" key="12">
    <source>
        <dbReference type="SMART" id="SM01002"/>
    </source>
</evidence>